<sequence length="68" mass="7331">DNSPKSIQEACDLGRGYATLAQTGLLPAVLPSHCFKCTDADKPREIGDIYDIKVPTKQADIIVTVEVT</sequence>
<protein>
    <submittedName>
        <fullName evidence="1">Apolphirin</fullName>
    </submittedName>
</protein>
<reference evidence="1" key="1">
    <citation type="journal article" date="2013" name="Mol. Ecol.">
        <title>Footprints of selection in wild populations of Bicyclus anynana along a latitudinal cline.</title>
        <authorList>
            <person name="de Jong M.A."/>
            <person name="Collins S."/>
            <person name="Beldade P."/>
            <person name="Brakefield P.M."/>
            <person name="Zwaan B.J."/>
        </authorList>
    </citation>
    <scope>NUCLEOTIDE SEQUENCE</scope>
</reference>
<proteinExistence type="predicted"/>
<dbReference type="EMBL" id="JQ814806">
    <property type="protein sequence ID" value="AFM73622.1"/>
    <property type="molecule type" value="Genomic_DNA"/>
</dbReference>
<feature type="non-terminal residue" evidence="1">
    <location>
        <position position="1"/>
    </location>
</feature>
<dbReference type="OrthoDB" id="6484170at2759"/>
<name>I6SAL6_BICAN</name>
<evidence type="ECO:0000313" key="1">
    <source>
        <dbReference type="EMBL" id="AFM73622.1"/>
    </source>
</evidence>
<feature type="non-terminal residue" evidence="1">
    <location>
        <position position="68"/>
    </location>
</feature>
<accession>I6SAL6</accession>
<dbReference type="AlphaFoldDB" id="I6SAL6"/>
<organism evidence="1">
    <name type="scientific">Bicyclus anynana</name>
    <name type="common">Squinting bush brown butterfly</name>
    <dbReference type="NCBI Taxonomy" id="110368"/>
    <lineage>
        <taxon>Eukaryota</taxon>
        <taxon>Metazoa</taxon>
        <taxon>Ecdysozoa</taxon>
        <taxon>Arthropoda</taxon>
        <taxon>Hexapoda</taxon>
        <taxon>Insecta</taxon>
        <taxon>Pterygota</taxon>
        <taxon>Neoptera</taxon>
        <taxon>Endopterygota</taxon>
        <taxon>Lepidoptera</taxon>
        <taxon>Glossata</taxon>
        <taxon>Ditrysia</taxon>
        <taxon>Papilionoidea</taxon>
        <taxon>Nymphalidae</taxon>
        <taxon>Satyrinae</taxon>
        <taxon>Satyrini</taxon>
        <taxon>Mycalesina</taxon>
        <taxon>Bicyclus</taxon>
    </lineage>
</organism>